<feature type="domain" description="Chorismate-utilising enzyme C-terminal" evidence="1">
    <location>
        <begin position="180"/>
        <end position="425"/>
    </location>
</feature>
<dbReference type="Pfam" id="PF00425">
    <property type="entry name" value="Chorismate_bind"/>
    <property type="match status" value="1"/>
</dbReference>
<dbReference type="InterPro" id="IPR005801">
    <property type="entry name" value="ADC_synthase"/>
</dbReference>
<dbReference type="SUPFAM" id="SSF56322">
    <property type="entry name" value="ADC synthase"/>
    <property type="match status" value="1"/>
</dbReference>
<dbReference type="PRINTS" id="PR00095">
    <property type="entry name" value="ANTSNTHASEI"/>
</dbReference>
<keyword evidence="3" id="KW-1185">Reference proteome</keyword>
<dbReference type="Gene3D" id="3.60.120.10">
    <property type="entry name" value="Anthranilate synthase"/>
    <property type="match status" value="1"/>
</dbReference>
<dbReference type="InterPro" id="IPR019999">
    <property type="entry name" value="Anth_synth_I-like"/>
</dbReference>
<dbReference type="Proteomes" id="UP000198221">
    <property type="component" value="Chromosome I"/>
</dbReference>
<protein>
    <submittedName>
        <fullName evidence="2">Para-aminobenzoate synthetase component 1</fullName>
    </submittedName>
</protein>
<dbReference type="PANTHER" id="PTHR11236">
    <property type="entry name" value="AMINOBENZOATE/ANTHRANILATE SYNTHASE"/>
    <property type="match status" value="1"/>
</dbReference>
<dbReference type="EMBL" id="LT607754">
    <property type="protein sequence ID" value="SCG71589.1"/>
    <property type="molecule type" value="Genomic_DNA"/>
</dbReference>
<evidence type="ECO:0000259" key="1">
    <source>
        <dbReference type="Pfam" id="PF00425"/>
    </source>
</evidence>
<organism evidence="2 3">
    <name type="scientific">Micromonospora inositola</name>
    <dbReference type="NCBI Taxonomy" id="47865"/>
    <lineage>
        <taxon>Bacteria</taxon>
        <taxon>Bacillati</taxon>
        <taxon>Actinomycetota</taxon>
        <taxon>Actinomycetes</taxon>
        <taxon>Micromonosporales</taxon>
        <taxon>Micromonosporaceae</taxon>
        <taxon>Micromonospora</taxon>
    </lineage>
</organism>
<dbReference type="GO" id="GO:0000162">
    <property type="term" value="P:L-tryptophan biosynthetic process"/>
    <property type="evidence" value="ECO:0007669"/>
    <property type="project" value="TreeGrafter"/>
</dbReference>
<dbReference type="OrthoDB" id="3518032at2"/>
<reference evidence="3" key="1">
    <citation type="submission" date="2016-06" db="EMBL/GenBank/DDBJ databases">
        <authorList>
            <person name="Varghese N."/>
            <person name="Submissions Spin"/>
        </authorList>
    </citation>
    <scope>NUCLEOTIDE SEQUENCE [LARGE SCALE GENOMIC DNA]</scope>
    <source>
        <strain evidence="3">DSM 43819</strain>
    </source>
</reference>
<evidence type="ECO:0000313" key="3">
    <source>
        <dbReference type="Proteomes" id="UP000198221"/>
    </source>
</evidence>
<proteinExistence type="predicted"/>
<dbReference type="InterPro" id="IPR015890">
    <property type="entry name" value="Chorismate_C"/>
</dbReference>
<dbReference type="RefSeq" id="WP_089014399.1">
    <property type="nucleotide sequence ID" value="NZ_LT607754.1"/>
</dbReference>
<name>A0A1C5JN03_9ACTN</name>
<evidence type="ECO:0000313" key="2">
    <source>
        <dbReference type="EMBL" id="SCG71589.1"/>
    </source>
</evidence>
<dbReference type="AlphaFoldDB" id="A0A1C5JN03"/>
<dbReference type="PANTHER" id="PTHR11236:SF9">
    <property type="entry name" value="ANTHRANILATE SYNTHASE COMPONENT 1"/>
    <property type="match status" value="1"/>
</dbReference>
<accession>A0A1C5JN03</accession>
<gene>
    <name evidence="2" type="ORF">GA0070613_4940</name>
</gene>
<sequence>MSKNEPTGVETLPPVIDVPGAPDDCRGRLVERARLQWRRGDGGDPAALAQEFLTGHGVAVADLGRPGRHDPDGVCGAALYLSAAAGALLAGGAPGAATPVPALPDLVVVVYDHGEPRAAGTSDRLGPSTAGLHRPAAPGAVGHPIASTGPAVSRADHRHGGPAPAAGWWLGEWRESWTPRQHADAVEAVRAAIGRGDVYQVNLVGHAAAPYAGDPLPALARLGALPGARYGGTLSGLDWAIGCASPETLVEVEGGRLVTRPIKGTRPATAAGRRELLASAKERAEHVMIVDLERNDLARVARTGSVRVDELFAVRRWCDLWQAESTVSAAVADGLGLADLLRAVCPGGSVTGAPKLAALDRIAALEPVGRGASMGAFGWVGSGRIDLGLTIRTAAADAELLHVWAGGGITWGSDPAAEVAEAAAKAAPVRALLAAD</sequence>